<organism evidence="1 2">
    <name type="scientific">Bugula neritina</name>
    <name type="common">Brown bryozoan</name>
    <name type="synonym">Sertularia neritina</name>
    <dbReference type="NCBI Taxonomy" id="10212"/>
    <lineage>
        <taxon>Eukaryota</taxon>
        <taxon>Metazoa</taxon>
        <taxon>Spiralia</taxon>
        <taxon>Lophotrochozoa</taxon>
        <taxon>Bryozoa</taxon>
        <taxon>Gymnolaemata</taxon>
        <taxon>Cheilostomatida</taxon>
        <taxon>Flustrina</taxon>
        <taxon>Buguloidea</taxon>
        <taxon>Bugulidae</taxon>
        <taxon>Bugula</taxon>
    </lineage>
</organism>
<evidence type="ECO:0000313" key="2">
    <source>
        <dbReference type="Proteomes" id="UP000593567"/>
    </source>
</evidence>
<proteinExistence type="predicted"/>
<reference evidence="1" key="1">
    <citation type="submission" date="2020-06" db="EMBL/GenBank/DDBJ databases">
        <title>Draft genome of Bugula neritina, a colonial animal packing powerful symbionts and potential medicines.</title>
        <authorList>
            <person name="Rayko M."/>
        </authorList>
    </citation>
    <scope>NUCLEOTIDE SEQUENCE [LARGE SCALE GENOMIC DNA]</scope>
    <source>
        <strain evidence="1">Kwan_BN1</strain>
    </source>
</reference>
<evidence type="ECO:0000313" key="1">
    <source>
        <dbReference type="EMBL" id="KAF6035636.1"/>
    </source>
</evidence>
<dbReference type="AlphaFoldDB" id="A0A7J7KDM1"/>
<protein>
    <submittedName>
        <fullName evidence="1">Uncharacterized protein</fullName>
    </submittedName>
</protein>
<accession>A0A7J7KDM1</accession>
<comment type="caution">
    <text evidence="1">The sequence shown here is derived from an EMBL/GenBank/DDBJ whole genome shotgun (WGS) entry which is preliminary data.</text>
</comment>
<dbReference type="Proteomes" id="UP000593567">
    <property type="component" value="Unassembled WGS sequence"/>
</dbReference>
<gene>
    <name evidence="1" type="ORF">EB796_006056</name>
</gene>
<keyword evidence="2" id="KW-1185">Reference proteome</keyword>
<name>A0A7J7KDM1_BUGNE</name>
<dbReference type="EMBL" id="VXIV02000850">
    <property type="protein sequence ID" value="KAF6035636.1"/>
    <property type="molecule type" value="Genomic_DNA"/>
</dbReference>
<sequence length="193" mass="21983">MLMMEPDPVQRPTAESLLSLVVIKKVQRYNSLRKQKEVMEAKLLNLWHYILHLLTLFWGLFTPTEVDLPVGEDADLSRSSASDVVINSSWDSDEDVFMDSSISRTLDFSSESNESEEFTLPFRPPPPKCLTTGARRQPVRTARIMGGVESPVKRPVKGRRFYFPHPGHPGVRQLLLPLLLTPHLLRPLAAERR</sequence>